<proteinExistence type="predicted"/>
<gene>
    <name evidence="3" type="ORF">SAMN05421742_11037</name>
</gene>
<keyword evidence="4" id="KW-1185">Reference proteome</keyword>
<accession>A0A1G8EH01</accession>
<keyword evidence="1" id="KW-1133">Transmembrane helix</keyword>
<name>A0A1G8EH01_9PROT</name>
<reference evidence="4" key="1">
    <citation type="submission" date="2016-10" db="EMBL/GenBank/DDBJ databases">
        <authorList>
            <person name="Varghese N."/>
            <person name="Submissions S."/>
        </authorList>
    </citation>
    <scope>NUCLEOTIDE SEQUENCE [LARGE SCALE GENOMIC DNA]</scope>
    <source>
        <strain evidence="4">930I</strain>
    </source>
</reference>
<evidence type="ECO:0000313" key="3">
    <source>
        <dbReference type="EMBL" id="SDH69152.1"/>
    </source>
</evidence>
<keyword evidence="1" id="KW-0812">Transmembrane</keyword>
<organism evidence="3 4">
    <name type="scientific">Roseospirillum parvum</name>
    <dbReference type="NCBI Taxonomy" id="83401"/>
    <lineage>
        <taxon>Bacteria</taxon>
        <taxon>Pseudomonadati</taxon>
        <taxon>Pseudomonadota</taxon>
        <taxon>Alphaproteobacteria</taxon>
        <taxon>Rhodospirillales</taxon>
        <taxon>Rhodospirillaceae</taxon>
        <taxon>Roseospirillum</taxon>
    </lineage>
</organism>
<protein>
    <submittedName>
        <fullName evidence="3">Flp pilus assembly protein TadG</fullName>
    </submittedName>
</protein>
<dbReference type="EMBL" id="FNCV01000010">
    <property type="protein sequence ID" value="SDH69152.1"/>
    <property type="molecule type" value="Genomic_DNA"/>
</dbReference>
<dbReference type="InterPro" id="IPR012495">
    <property type="entry name" value="TadE-like_dom"/>
</dbReference>
<evidence type="ECO:0000256" key="1">
    <source>
        <dbReference type="SAM" id="Phobius"/>
    </source>
</evidence>
<feature type="transmembrane region" description="Helical" evidence="1">
    <location>
        <begin position="52"/>
        <end position="74"/>
    </location>
</feature>
<dbReference type="STRING" id="83401.SAMN05421742_11037"/>
<feature type="domain" description="TadE-like" evidence="2">
    <location>
        <begin position="46"/>
        <end position="88"/>
    </location>
</feature>
<dbReference type="Pfam" id="PF07811">
    <property type="entry name" value="TadE"/>
    <property type="match status" value="1"/>
</dbReference>
<sequence length="204" mass="22385">MQAAREPLLVKAMKPWKAMNSGVTRSARPSPAGRRRLFGLLGDRRGATAIEVALILPIFVTLMFGTLEVGLLFFTATVMEGAVSEAGRLIRTGQAQRETSPLATFNAQLCEQLAGIINCDDIQYDVRTFSSFGVITLTPDLDEDGELESPVFQPGGAEEIVVIRSVYKWNFLVPFIGNLISPNGDSYYLMQATAVFRNEPYETS</sequence>
<keyword evidence="1" id="KW-0472">Membrane</keyword>
<dbReference type="Proteomes" id="UP000217076">
    <property type="component" value="Unassembled WGS sequence"/>
</dbReference>
<evidence type="ECO:0000259" key="2">
    <source>
        <dbReference type="Pfam" id="PF07811"/>
    </source>
</evidence>
<dbReference type="AlphaFoldDB" id="A0A1G8EH01"/>
<evidence type="ECO:0000313" key="4">
    <source>
        <dbReference type="Proteomes" id="UP000217076"/>
    </source>
</evidence>